<keyword evidence="1" id="KW-1133">Transmembrane helix</keyword>
<dbReference type="AlphaFoldDB" id="A0A023G0Q7"/>
<evidence type="ECO:0008006" key="4">
    <source>
        <dbReference type="Google" id="ProtNLM"/>
    </source>
</evidence>
<evidence type="ECO:0000256" key="1">
    <source>
        <dbReference type="SAM" id="Phobius"/>
    </source>
</evidence>
<reference evidence="3" key="1">
    <citation type="submission" date="2014-03" db="EMBL/GenBank/DDBJ databases">
        <title>The sialotranscriptome of Amblyomma triste, Amblyomma parvum and Amblyomma cajennense ticks, uncovered by 454-based RNA-seq.</title>
        <authorList>
            <person name="Garcia G.R."/>
            <person name="Gardinassi L.G."/>
            <person name="Ribeiro J.M."/>
            <person name="Anatriello E."/>
            <person name="Ferreira B.R."/>
            <person name="Moreira H.N."/>
            <person name="Mafra C."/>
            <person name="Olegario M.M."/>
            <person name="Szabo P.J."/>
            <person name="Miranda-Santos I.K."/>
            <person name="Maruyama S.R."/>
        </authorList>
    </citation>
    <scope>NUCLEOTIDE SEQUENCE</scope>
    <source>
        <strain evidence="3">Mato Grasso do Sul</strain>
        <tissue evidence="3">Salivary glands</tissue>
    </source>
</reference>
<name>A0A023G0Q7_AMBTT</name>
<accession>A0A023G0Q7</accession>
<keyword evidence="1" id="KW-0812">Transmembrane</keyword>
<organism evidence="3">
    <name type="scientific">Amblyomma triste</name>
    <name type="common">Neotropical tick</name>
    <dbReference type="NCBI Taxonomy" id="251400"/>
    <lineage>
        <taxon>Eukaryota</taxon>
        <taxon>Metazoa</taxon>
        <taxon>Ecdysozoa</taxon>
        <taxon>Arthropoda</taxon>
        <taxon>Chelicerata</taxon>
        <taxon>Arachnida</taxon>
        <taxon>Acari</taxon>
        <taxon>Parasitiformes</taxon>
        <taxon>Ixodida</taxon>
        <taxon>Ixodoidea</taxon>
        <taxon>Ixodidae</taxon>
        <taxon>Amblyomminae</taxon>
        <taxon>Amblyomma</taxon>
    </lineage>
</organism>
<keyword evidence="2" id="KW-0732">Signal</keyword>
<feature type="chain" id="PRO_5001517890" description="Secreted protein" evidence="2">
    <location>
        <begin position="30"/>
        <end position="73"/>
    </location>
</feature>
<proteinExistence type="evidence at transcript level"/>
<feature type="signal peptide" evidence="2">
    <location>
        <begin position="1"/>
        <end position="29"/>
    </location>
</feature>
<sequence>MKAQIRYIQMRRLSIVGVVLPFSLSQTHASPTVRPCVVNFFRACFGFFMHFSVCTEQCFCGFLALLFFSLSIL</sequence>
<dbReference type="EMBL" id="GBBM01008041">
    <property type="protein sequence ID" value="JAC27377.1"/>
    <property type="molecule type" value="mRNA"/>
</dbReference>
<evidence type="ECO:0000313" key="3">
    <source>
        <dbReference type="EMBL" id="JAC27377.1"/>
    </source>
</evidence>
<evidence type="ECO:0000256" key="2">
    <source>
        <dbReference type="SAM" id="SignalP"/>
    </source>
</evidence>
<keyword evidence="1" id="KW-0472">Membrane</keyword>
<protein>
    <recommendedName>
        <fullName evidence="4">Secreted protein</fullName>
    </recommendedName>
</protein>
<feature type="transmembrane region" description="Helical" evidence="1">
    <location>
        <begin position="45"/>
        <end position="68"/>
    </location>
</feature>